<keyword evidence="1" id="KW-1133">Transmembrane helix</keyword>
<feature type="transmembrane region" description="Helical" evidence="1">
    <location>
        <begin position="806"/>
        <end position="827"/>
    </location>
</feature>
<evidence type="ECO:0000256" key="1">
    <source>
        <dbReference type="SAM" id="Phobius"/>
    </source>
</evidence>
<comment type="caution">
    <text evidence="2">The sequence shown here is derived from an EMBL/GenBank/DDBJ whole genome shotgun (WGS) entry which is preliminary data.</text>
</comment>
<dbReference type="EMBL" id="JAPMKX010000002">
    <property type="protein sequence ID" value="MCX7537878.1"/>
    <property type="molecule type" value="Genomic_DNA"/>
</dbReference>
<feature type="transmembrane region" description="Helical" evidence="1">
    <location>
        <begin position="468"/>
        <end position="489"/>
    </location>
</feature>
<feature type="transmembrane region" description="Helical" evidence="1">
    <location>
        <begin position="424"/>
        <end position="447"/>
    </location>
</feature>
<keyword evidence="1" id="KW-0472">Membrane</keyword>
<reference evidence="2" key="1">
    <citation type="submission" date="2022-11" db="EMBL/GenBank/DDBJ databases">
        <title>Corynebacterium sp. isolated from Penguins.</title>
        <authorList>
            <person name="Sedlar K."/>
            <person name="Svec P."/>
        </authorList>
    </citation>
    <scope>NUCLEOTIDE SEQUENCE</scope>
    <source>
        <strain evidence="2">P5875</strain>
    </source>
</reference>
<proteinExistence type="predicted"/>
<feature type="transmembrane region" description="Helical" evidence="1">
    <location>
        <begin position="352"/>
        <end position="369"/>
    </location>
</feature>
<accession>A0A9Q4GLK6</accession>
<protein>
    <submittedName>
        <fullName evidence="2">Uncharacterized protein</fullName>
    </submittedName>
</protein>
<feature type="transmembrane region" description="Helical" evidence="1">
    <location>
        <begin position="399"/>
        <end position="418"/>
    </location>
</feature>
<keyword evidence="1" id="KW-0812">Transmembrane</keyword>
<dbReference type="AlphaFoldDB" id="A0A9Q4GLK6"/>
<feature type="transmembrane region" description="Helical" evidence="1">
    <location>
        <begin position="311"/>
        <end position="332"/>
    </location>
</feature>
<sequence>MITWRANARTALRELSDHRWRTFTALLFLALPALGVMIIAGVSVSGTRDPGNEPMSGYRQVWISDRTCLPFQLNSTFDPCLDPDHGHLRGTPYRDRLAAAMGPDADAVVTTVSVPIRVTTGTGTTDSVSATAVPETPPHAPRPGTFLLDSATAAGLGLEPGDVATVGIPVVGGGIRETELTLAGYSTRGAAVPLADLPGERAFTDPGFHGSGDGESWPVSHYLPETTADRILANHAAELEAQHVIIGTPVETPESGRHVVDDLTATLTDAGAESVEVWIALLTALLMVVSVIAPLLAVGPTAPEHPRRVPLIKGLIVGSLGAVTGVVISAPAQWALLAVLRPGAAMIWPRNLAILTSVVGTCVGAAAALRTARHLERPEPDAPTDNPPARAHRFHWPTAIGPVILLAALITGPANAVADTTTLTVLLAGTGLVLSSPLLLRGAARLAGHVSRPARLAAREALRHPDRGTAATGVVAGMTLLAAALIAGMPPIDDGGTGALPHDVVAFEQYGRVHPSPDSAHAYITGHIGAAGVRSISDIYATADSKLHGTWHGVPATESGDRTRTGATGQGWDTALPHHHNGIVISDGATITALTTLTDAQRDAIQTALDAGDVVVTDPALVTDGTARFAHREGYGDTPNPGERDGSPVGAGEPTIVSRSATAVPVPGAAGWFMTPATAAELGIDPLYRGAIVHTENPIRVLDTIRVRTGTQQSDGVPLRATGELAPNTLTATAAVLIALAAAYGATLLVLLLTAAEARRSTGMPGAGGTSPFLHARYFGALGLITALAGAVPATLIAAITLRGPAVLLPAVGLSLLAWLSGTALGARTARNRGRR</sequence>
<organism evidence="2 3">
    <name type="scientific">Corynebacterium antarcticum</name>
    <dbReference type="NCBI Taxonomy" id="2800405"/>
    <lineage>
        <taxon>Bacteria</taxon>
        <taxon>Bacillati</taxon>
        <taxon>Actinomycetota</taxon>
        <taxon>Actinomycetes</taxon>
        <taxon>Mycobacteriales</taxon>
        <taxon>Corynebacteriaceae</taxon>
        <taxon>Corynebacterium</taxon>
    </lineage>
</organism>
<feature type="transmembrane region" description="Helical" evidence="1">
    <location>
        <begin position="277"/>
        <end position="299"/>
    </location>
</feature>
<evidence type="ECO:0000313" key="3">
    <source>
        <dbReference type="Proteomes" id="UP001070238"/>
    </source>
</evidence>
<dbReference type="RefSeq" id="WP_267169286.1">
    <property type="nucleotide sequence ID" value="NZ_JAPMKX010000002.1"/>
</dbReference>
<dbReference type="Proteomes" id="UP001070238">
    <property type="component" value="Unassembled WGS sequence"/>
</dbReference>
<evidence type="ECO:0000313" key="2">
    <source>
        <dbReference type="EMBL" id="MCX7537878.1"/>
    </source>
</evidence>
<name>A0A9Q4GLK6_9CORY</name>
<feature type="transmembrane region" description="Helical" evidence="1">
    <location>
        <begin position="20"/>
        <end position="42"/>
    </location>
</feature>
<feature type="transmembrane region" description="Helical" evidence="1">
    <location>
        <begin position="734"/>
        <end position="755"/>
    </location>
</feature>
<feature type="transmembrane region" description="Helical" evidence="1">
    <location>
        <begin position="776"/>
        <end position="800"/>
    </location>
</feature>
<gene>
    <name evidence="2" type="ORF">OS123_04875</name>
</gene>